<dbReference type="AlphaFoldDB" id="N2BEV1"/>
<sequence length="199" mass="22863">MSALIYLASDTNLKEVKSPHNKTMSVNEALALGIEIPDILNSQAIDKDKPDMILWTDSYTESKEGGLLVDSGFADDISILPINEKMEDVRTKKQYCSMVEWPGYTKERADNLIAYMKDHLLHSPEIELWHIWMGCENPPPKIQKTLIRMEQLTAEHIKNLMECMSYKPKRMACAASLPRDWESAVEEAEQDVHYCYVIR</sequence>
<keyword evidence="2" id="KW-1185">Reference proteome</keyword>
<reference evidence="1 2" key="1">
    <citation type="journal article" date="2014" name="Genome Announc.">
        <title>Draft genome sequences of the altered schaedler flora, a defined bacterial community from gnotobiotic mice.</title>
        <authorList>
            <person name="Wannemuehler M.J."/>
            <person name="Overstreet A.M."/>
            <person name="Ward D.V."/>
            <person name="Phillips G.J."/>
        </authorList>
    </citation>
    <scope>NUCLEOTIDE SEQUENCE [LARGE SCALE GENOMIC DNA]</scope>
    <source>
        <strain evidence="1 2">ASF492</strain>
    </source>
</reference>
<dbReference type="OrthoDB" id="1797524at2"/>
<accession>N2BEV1</accession>
<dbReference type="eggNOG" id="ENOG50337C1">
    <property type="taxonomic scope" value="Bacteria"/>
</dbReference>
<protein>
    <submittedName>
        <fullName evidence="1">Uncharacterized protein</fullName>
    </submittedName>
</protein>
<dbReference type="PATRIC" id="fig|1235802.3.peg.552"/>
<dbReference type="HOGENOM" id="CLU_1370373_0_0_9"/>
<dbReference type="EMBL" id="AQFT01000015">
    <property type="protein sequence ID" value="EMZ37038.1"/>
    <property type="molecule type" value="Genomic_DNA"/>
</dbReference>
<gene>
    <name evidence="1" type="ORF">C823_00526</name>
</gene>
<evidence type="ECO:0000313" key="1">
    <source>
        <dbReference type="EMBL" id="EMZ37038.1"/>
    </source>
</evidence>
<comment type="caution">
    <text evidence="1">The sequence shown here is derived from an EMBL/GenBank/DDBJ whole genome shotgun (WGS) entry which is preliminary data.</text>
</comment>
<evidence type="ECO:0000313" key="2">
    <source>
        <dbReference type="Proteomes" id="UP000012589"/>
    </source>
</evidence>
<organism evidence="1 2">
    <name type="scientific">Eubacterium plexicaudatum ASF492</name>
    <dbReference type="NCBI Taxonomy" id="1235802"/>
    <lineage>
        <taxon>Bacteria</taxon>
        <taxon>Bacillati</taxon>
        <taxon>Bacillota</taxon>
        <taxon>Clostridia</taxon>
        <taxon>Eubacteriales</taxon>
        <taxon>Eubacteriaceae</taxon>
        <taxon>Eubacterium</taxon>
    </lineage>
</organism>
<dbReference type="Proteomes" id="UP000012589">
    <property type="component" value="Unassembled WGS sequence"/>
</dbReference>
<proteinExistence type="predicted"/>
<dbReference type="STRING" id="1235802.C823_00526"/>
<name>N2BEV1_9FIRM</name>